<dbReference type="SUPFAM" id="SSF49265">
    <property type="entry name" value="Fibronectin type III"/>
    <property type="match status" value="1"/>
</dbReference>
<dbReference type="EMBL" id="BAABAK010000009">
    <property type="protein sequence ID" value="GAA3964328.1"/>
    <property type="molecule type" value="Genomic_DNA"/>
</dbReference>
<dbReference type="PANTHER" id="PTHR37494:SF1">
    <property type="entry name" value="STAPHYLOCOCCUS AUREUS SURFACE PROTEIN A"/>
    <property type="match status" value="1"/>
</dbReference>
<dbReference type="SUPFAM" id="SSF49313">
    <property type="entry name" value="Cadherin-like"/>
    <property type="match status" value="5"/>
</dbReference>
<dbReference type="SMART" id="SM00060">
    <property type="entry name" value="FN3"/>
    <property type="match status" value="3"/>
</dbReference>
<evidence type="ECO:0000259" key="1">
    <source>
        <dbReference type="PROSITE" id="PS50853"/>
    </source>
</evidence>
<evidence type="ECO:0000313" key="3">
    <source>
        <dbReference type="Proteomes" id="UP001501081"/>
    </source>
</evidence>
<dbReference type="SMART" id="SM00736">
    <property type="entry name" value="CADG"/>
    <property type="match status" value="2"/>
</dbReference>
<sequence length="2952" mass="301650">MMKNFTYPSPLGKLCIVQLITLLLITLIYQKSYSQTKVYANEVSSVTGNGQSSLTGCGTLGLGACFTPTVENSANAITSDPLTFATVKSSGGLALGLGAYAGEIELKFPNTIPAGTTSYVRISTDTTLLNQLLGGNLGGLLAGVVGGVALGNHSIEVGARNTAGTTVLSGSSTGVFTSSNLRLLRGADGFFYVALRPTQDYDRVYVRDVTSALLLGTLNNTRVYNAFYTSGVDSCAPAFATGFEGNGITLDVLGLGKAGVTNPSYAIDANQNNYSELSLGALGVAGSISQNFYFDTPSNVGDDINLRFSASSALLNAGVLSRLSVIAYNGGAQVFSQSASTLLSVDLLALLNNGQPVTVPFSPGVAFDRVEVRLSSLLNVNLTQTILIYGLTRSSGRPTFVLPASNNVAACYNGTAALTATTLNTNELIWYAAIQGGAALAVTPFNGTYTTPALTANKTYYVATRRINCLQESGRVPITVTVNPAIVFNASTLANGTNGFQYTKQIDAATGGTPGFTYTITSGSALPSGLALSSSGLISGTPTVTGTFPFSITATDSKGCATTANFTIVVTAALVLTPGNLPNGVTGTTYSPQIIPAATGGTEPYVYSAINLPPGLTFDPSTRQVSGTPTQVATYTIPITVTDANGNSVTSGFNVKITNPLVLPAAVLANGTTGNPYPAQVIPSATGGTGPYVYAATNLPPGLVFNAATQEITGTPSAAGTYTFPVTVTDADGKTITTNYTIVVTDPLVLPSAVLADGSEGVVYVSQTLPSATGGVSPYIYSATGLPPGLTFNPTSREITGTPSQSGNYTISLRVVDAQNNTASNTYPLKVIGLLSLPTATLPSGIVGNVYPTQTLPAVTGGTGPYSYLATNLPPGLNFNTSTREITGTPTLGGTFVISLTASDANNNRVNTDYTIVVNVNQPAIASVAICVGKTATLSVSNLQSGVTYNWYASTGNTPLATNNNGVFVTSVLNAPTTFYAEAISGTAVSARTAVAVSINPAANPAVVTTNNQTINSGQITTLVATADAGDTIKWYDAPSGGTELATGSNYTTPSLLTTTTFYVETTNASGCVSSNRVAVTVTVITGGGNANCNFANAQNTGIVGICVLCGITGAGNSTDTDPNNFTRISLAVGALATGYQQLIFPSLGAATDSVRLDLGLPTGLLDLSVLSNITVNVLNGTTLVSSYRLNSSTLRLALLGGTRFKATLPAGGVFDRVELRFGGLVSAISSLDIYGATIVYPAPTIISGSQTICSGAIANLSATANGGTNLKWYDAATGGNLLATGENFNTPALTSTTIYYIEIAKGTCPNSDRIPVVVTVIPAITTPVLAPIANVCSGSVATLSVSNPDPALTYNWYTTLAGVTPVFTGSVFVTPGLNSNITYYLEAANGSCASANRVAANVNVNPLPVTPTVTVSSSTVNAGQTSTLNASSSESGVTFNWYDSASATNPIYSGATFVTPPLTTTTSYFVEAVSAAGCPSSSRVGVTITVNGTGTPIGIPCEVASTQINGVTGVALLSGVFNAGLAIDNDAQTASSLVMPIGALGASVHQTLYFSSLSSVGDTLSVLVSFPQSILSVGVLNNISITTYNGATSNNDATLLSSNLLNVQLLNGNTQALITLIPSAAFNGAELRLNSGVASALTSVNLNYMQRSLLAPTVVSSNVSGCIGVAASLQVLNPIPGVTYRWFDAAQNAVFDGPIYSTPPLTADAKFYVAIVSASGCVSAKTEVDVIAQPAPATPELLSPIVNACVGSTIILQVKNPVNGIIYKWYDANNNSAGPDGTTLTVSPLVNTVYQLEAVNSCGLASAKVPATVNIGATPNAPVITPTSATIVSGTTAVLTATTSIVGATVNWYSDASLTTSVYTGNVFVTPVLTANTTYYVTTTVAGCGTSVPVLATVTVTPATPGTTNCGIANTTLETNVVGVNAGAGVFNPGAAIDNDINTGSILFIPAGVLNTSVYHRLGFAGGLSNVGDTLRIKISSPGNLLSTAVLPNITLTTYSGSTSNLDAVSLNSQLIDLDLAANGSEATIVFIPSKQFDGVQLSLNSGLVGVLTSINFNYAQRSITAPEVSSATASSCVGSSAVLSVNNPKPNTVYKWYQGNVYQAGKDGATFLTDATLTAGSYDFFVTATGNNGCETAKVKVVVTITPPPAAPLPSTTNPVATCINAPVTLSVQPVAGITYNWYSAAAGGSLLVSNSSSFTTNANLLPGTYTYYVEAQTGSGCTNSLRTPVTITVNQNALASDIQVAGNTNLCNASTTVLTASSLTVANPIFTWYSDASLINVVNVGATFTTPQITSNATYYVTVSGDDRCANRVGNAAVINIGINPVAVATDINVSSTTIQCAGSSATLVASSSVPNAVFTWYIDAALTNVAFSGASFTTPILTTGTTYYVTVKGDGKCENTAATAKAVTVAVNPLSNANDINISGTLTVCKNSTVALSASSTTVTNPVFTWYSDAALTTVVYSGASFTTPVSTTTTTYYVTVKGDNSCANSAANAKVVTVTVRDYATAADITLNSAKICSGSSVTLMASSLTVTQPVFTWFSDASLTVPVFTGPSYNVSVATTTNFYVTVKGSNKCENGVADAKLVTVTVNPLATTTDIIVSGNTAICTSSAAVLSSSSTTVTNPVFTWYSDAALTNISFVGPVFTTSILNAGTTYYVTVKGDNKCENAPGNARAIPVTVLPIPVVPTLISAANGIICVGSTTVLNVTSPDPTLTYRWYATSSGGTSLGQGSTFVTPALAATTIFYVESVNSSGCASASRTPVTITVLPIIAVPIVRVETTTPNSVSFAWNAVSGALGYEVSTNNGATWQVSNGATSHLITGLKPNESVTLVVRALGQIGCQTSANSIPVPGKAANPLGNQIYIPNVFTPNNDGKNDVFLVYGTTIASVKMNIYTQWGQLIFQVNSTTSGWDGTFKGVAQPSGVYVYMIEAESSDGTKVIKKGTVTLIR</sequence>
<name>A0ABP7PEN6_9SPHI</name>
<dbReference type="InterPro" id="IPR015919">
    <property type="entry name" value="Cadherin-like_sf"/>
</dbReference>
<dbReference type="Proteomes" id="UP001501081">
    <property type="component" value="Unassembled WGS sequence"/>
</dbReference>
<dbReference type="InterPro" id="IPR006644">
    <property type="entry name" value="Cadg"/>
</dbReference>
<accession>A0ABP7PEN6</accession>
<dbReference type="PANTHER" id="PTHR37494">
    <property type="entry name" value="HEMAGGLUTININ"/>
    <property type="match status" value="1"/>
</dbReference>
<dbReference type="Gene3D" id="2.60.40.10">
    <property type="entry name" value="Immunoglobulins"/>
    <property type="match status" value="6"/>
</dbReference>
<dbReference type="PROSITE" id="PS50853">
    <property type="entry name" value="FN3"/>
    <property type="match status" value="1"/>
</dbReference>
<dbReference type="Pfam" id="PF13585">
    <property type="entry name" value="CHU_C"/>
    <property type="match status" value="1"/>
</dbReference>
<dbReference type="InterPro" id="IPR013783">
    <property type="entry name" value="Ig-like_fold"/>
</dbReference>
<evidence type="ECO:0000313" key="2">
    <source>
        <dbReference type="EMBL" id="GAA3964328.1"/>
    </source>
</evidence>
<dbReference type="InterPro" id="IPR036116">
    <property type="entry name" value="FN3_sf"/>
</dbReference>
<dbReference type="InterPro" id="IPR044023">
    <property type="entry name" value="Ig_7"/>
</dbReference>
<keyword evidence="3" id="KW-1185">Reference proteome</keyword>
<dbReference type="Pfam" id="PF05345">
    <property type="entry name" value="He_PIG"/>
    <property type="match status" value="5"/>
</dbReference>
<dbReference type="SMART" id="SM00089">
    <property type="entry name" value="PKD"/>
    <property type="match status" value="5"/>
</dbReference>
<comment type="caution">
    <text evidence="2">The sequence shown here is derived from an EMBL/GenBank/DDBJ whole genome shotgun (WGS) entry which is preliminary data.</text>
</comment>
<protein>
    <recommendedName>
        <fullName evidence="1">Fibronectin type-III domain-containing protein</fullName>
    </recommendedName>
</protein>
<gene>
    <name evidence="2" type="ORF">GCM10022246_16870</name>
</gene>
<dbReference type="InterPro" id="IPR003961">
    <property type="entry name" value="FN3_dom"/>
</dbReference>
<dbReference type="Pfam" id="PF19081">
    <property type="entry name" value="Ig_7"/>
    <property type="match status" value="17"/>
</dbReference>
<dbReference type="CDD" id="cd00063">
    <property type="entry name" value="FN3"/>
    <property type="match status" value="1"/>
</dbReference>
<dbReference type="InterPro" id="IPR026341">
    <property type="entry name" value="T9SS_type_B"/>
</dbReference>
<feature type="domain" description="Fibronectin type-III" evidence="1">
    <location>
        <begin position="2775"/>
        <end position="2860"/>
    </location>
</feature>
<dbReference type="InterPro" id="IPR022409">
    <property type="entry name" value="PKD/Chitinase_dom"/>
</dbReference>
<dbReference type="RefSeq" id="WP_344766233.1">
    <property type="nucleotide sequence ID" value="NZ_BAABAK010000009.1"/>
</dbReference>
<reference evidence="3" key="1">
    <citation type="journal article" date="2019" name="Int. J. Syst. Evol. Microbiol.">
        <title>The Global Catalogue of Microorganisms (GCM) 10K type strain sequencing project: providing services to taxonomists for standard genome sequencing and annotation.</title>
        <authorList>
            <consortium name="The Broad Institute Genomics Platform"/>
            <consortium name="The Broad Institute Genome Sequencing Center for Infectious Disease"/>
            <person name="Wu L."/>
            <person name="Ma J."/>
        </authorList>
    </citation>
    <scope>NUCLEOTIDE SEQUENCE [LARGE SCALE GENOMIC DNA]</scope>
    <source>
        <strain evidence="3">JCM 17338</strain>
    </source>
</reference>
<dbReference type="NCBIfam" id="TIGR04131">
    <property type="entry name" value="Bac_Flav_CTERM"/>
    <property type="match status" value="1"/>
</dbReference>
<proteinExistence type="predicted"/>
<organism evidence="2 3">
    <name type="scientific">Pedobacter ginsengiterrae</name>
    <dbReference type="NCBI Taxonomy" id="871696"/>
    <lineage>
        <taxon>Bacteria</taxon>
        <taxon>Pseudomonadati</taxon>
        <taxon>Bacteroidota</taxon>
        <taxon>Sphingobacteriia</taxon>
        <taxon>Sphingobacteriales</taxon>
        <taxon>Sphingobacteriaceae</taxon>
        <taxon>Pedobacter</taxon>
    </lineage>
</organism>